<dbReference type="EMBL" id="JAIRAU010000056">
    <property type="protein sequence ID" value="MBZ5715262.1"/>
    <property type="molecule type" value="Genomic_DNA"/>
</dbReference>
<evidence type="ECO:0000256" key="1">
    <source>
        <dbReference type="SAM" id="MobiDB-lite"/>
    </source>
</evidence>
<evidence type="ECO:0000313" key="3">
    <source>
        <dbReference type="Proteomes" id="UP001139031"/>
    </source>
</evidence>
<dbReference type="Proteomes" id="UP001139031">
    <property type="component" value="Unassembled WGS sequence"/>
</dbReference>
<gene>
    <name evidence="2" type="ORF">K7C98_39015</name>
</gene>
<keyword evidence="3" id="KW-1185">Reference proteome</keyword>
<dbReference type="RefSeq" id="WP_224197003.1">
    <property type="nucleotide sequence ID" value="NZ_JAIRAU010000056.1"/>
</dbReference>
<sequence length="316" mass="35735">MVLLDTLERKKARGLIVDPLSPFDLAARTAVVFSIRRAFKELELFQEYEDLVEDIRLDIVEHVFHGDHPRGPNMDKFRRQIEADCPPRGIANTLAYILDAKEDLAALDATAVVLRHVVRIVEDGRGSEELNARFITGISNVNGHLAERNIGYQFDGSELIRSSEPVLFKDVMEPCLHVLVRYEIFRDTEKEFRKALDAWKKKDYKQAVHHSAEALEGMLRVLVKEILPARHSASLQTNASVDILNQKKLWAPQHGEIMKKLHALRGDRGAHSEATKPEEGRASEKDAEATVYLSASMLVLIARAYEDHLRTTPSTS</sequence>
<comment type="caution">
    <text evidence="2">The sequence shown here is derived from an EMBL/GenBank/DDBJ whole genome shotgun (WGS) entry which is preliminary data.</text>
</comment>
<proteinExistence type="predicted"/>
<feature type="region of interest" description="Disordered" evidence="1">
    <location>
        <begin position="265"/>
        <end position="287"/>
    </location>
</feature>
<evidence type="ECO:0000313" key="2">
    <source>
        <dbReference type="EMBL" id="MBZ5715262.1"/>
    </source>
</evidence>
<name>A0ABS7U4K9_9BACT</name>
<protein>
    <recommendedName>
        <fullName evidence="4">Abortive infection protein-like C-terminal domain-containing protein</fullName>
    </recommendedName>
</protein>
<organism evidence="2 3">
    <name type="scientific">Nannocystis pusilla</name>
    <dbReference type="NCBI Taxonomy" id="889268"/>
    <lineage>
        <taxon>Bacteria</taxon>
        <taxon>Pseudomonadati</taxon>
        <taxon>Myxococcota</taxon>
        <taxon>Polyangia</taxon>
        <taxon>Nannocystales</taxon>
        <taxon>Nannocystaceae</taxon>
        <taxon>Nannocystis</taxon>
    </lineage>
</organism>
<evidence type="ECO:0008006" key="4">
    <source>
        <dbReference type="Google" id="ProtNLM"/>
    </source>
</evidence>
<reference evidence="2" key="1">
    <citation type="submission" date="2021-08" db="EMBL/GenBank/DDBJ databases">
        <authorList>
            <person name="Stevens D.C."/>
        </authorList>
    </citation>
    <scope>NUCLEOTIDE SEQUENCE</scope>
    <source>
        <strain evidence="2">DSM 53165</strain>
    </source>
</reference>
<accession>A0ABS7U4K9</accession>